<dbReference type="EMBL" id="BRYB01000019">
    <property type="protein sequence ID" value="GMI20617.1"/>
    <property type="molecule type" value="Genomic_DNA"/>
</dbReference>
<organism evidence="7 8">
    <name type="scientific">Tetraparma gracilis</name>
    <dbReference type="NCBI Taxonomy" id="2962635"/>
    <lineage>
        <taxon>Eukaryota</taxon>
        <taxon>Sar</taxon>
        <taxon>Stramenopiles</taxon>
        <taxon>Ochrophyta</taxon>
        <taxon>Bolidophyceae</taxon>
        <taxon>Parmales</taxon>
        <taxon>Triparmaceae</taxon>
        <taxon>Tetraparma</taxon>
    </lineage>
</organism>
<accession>A0ABQ6M6Q6</accession>
<dbReference type="InterPro" id="IPR027417">
    <property type="entry name" value="P-loop_NTPase"/>
</dbReference>
<keyword evidence="8" id="KW-1185">Reference proteome</keyword>
<dbReference type="SUPFAM" id="SSF52540">
    <property type="entry name" value="P-loop containing nucleoside triphosphate hydrolases"/>
    <property type="match status" value="1"/>
</dbReference>
<comment type="caution">
    <text evidence="7">The sequence shown here is derived from an EMBL/GenBank/DDBJ whole genome shotgun (WGS) entry which is preliminary data.</text>
</comment>
<feature type="region of interest" description="Disordered" evidence="5">
    <location>
        <begin position="1"/>
        <end position="37"/>
    </location>
</feature>
<name>A0ABQ6M6Q6_9STRA</name>
<feature type="compositionally biased region" description="Low complexity" evidence="5">
    <location>
        <begin position="1"/>
        <end position="33"/>
    </location>
</feature>
<keyword evidence="2" id="KW-0227">DNA damage</keyword>
<dbReference type="SUPFAM" id="SSF55271">
    <property type="entry name" value="DNA repair protein MutS, domain I"/>
    <property type="match status" value="1"/>
</dbReference>
<gene>
    <name evidence="7" type="ORF">TeGR_g923</name>
</gene>
<dbReference type="Gene3D" id="3.40.50.300">
    <property type="entry name" value="P-loop containing nucleotide triphosphate hydrolases"/>
    <property type="match status" value="1"/>
</dbReference>
<evidence type="ECO:0000259" key="6">
    <source>
        <dbReference type="SMART" id="SM00534"/>
    </source>
</evidence>
<protein>
    <recommendedName>
        <fullName evidence="6">DNA mismatch repair proteins mutS family domain-containing protein</fullName>
    </recommendedName>
</protein>
<keyword evidence="4" id="KW-0238">DNA-binding</keyword>
<dbReference type="InterPro" id="IPR016151">
    <property type="entry name" value="DNA_mismatch_repair_MutS_N"/>
</dbReference>
<dbReference type="SMART" id="SM00534">
    <property type="entry name" value="MUTSac"/>
    <property type="match status" value="1"/>
</dbReference>
<evidence type="ECO:0000256" key="5">
    <source>
        <dbReference type="SAM" id="MobiDB-lite"/>
    </source>
</evidence>
<evidence type="ECO:0000256" key="3">
    <source>
        <dbReference type="ARBA" id="ARBA00022840"/>
    </source>
</evidence>
<dbReference type="Pfam" id="PF00488">
    <property type="entry name" value="MutS_V"/>
    <property type="match status" value="1"/>
</dbReference>
<evidence type="ECO:0000313" key="8">
    <source>
        <dbReference type="Proteomes" id="UP001165060"/>
    </source>
</evidence>
<evidence type="ECO:0000256" key="4">
    <source>
        <dbReference type="ARBA" id="ARBA00023125"/>
    </source>
</evidence>
<reference evidence="7 8" key="1">
    <citation type="journal article" date="2023" name="Commun. Biol.">
        <title>Genome analysis of Parmales, the sister group of diatoms, reveals the evolutionary specialization of diatoms from phago-mixotrophs to photoautotrophs.</title>
        <authorList>
            <person name="Ban H."/>
            <person name="Sato S."/>
            <person name="Yoshikawa S."/>
            <person name="Yamada K."/>
            <person name="Nakamura Y."/>
            <person name="Ichinomiya M."/>
            <person name="Sato N."/>
            <person name="Blanc-Mathieu R."/>
            <person name="Endo H."/>
            <person name="Kuwata A."/>
            <person name="Ogata H."/>
        </authorList>
    </citation>
    <scope>NUCLEOTIDE SEQUENCE [LARGE SCALE GENOMIC DNA]</scope>
</reference>
<keyword evidence="1" id="KW-0547">Nucleotide-binding</keyword>
<keyword evidence="3" id="KW-0067">ATP-binding</keyword>
<dbReference type="InterPro" id="IPR053276">
    <property type="entry name" value="MtDNA_mismatch_repair_MutS"/>
</dbReference>
<sequence>MRALRAPCRARPPAQLRSAASSAPGQQASQAPAVDPRPDVLHPAYRHLLLHPLFSSSPLLAAQVSPSCSLGYSSSPPSPKTLLAYARAAKASLSLPHPPSPAPSEQTLPPLLLVKVGEFYESYGVDSLLLVHLAGLNPMGGKLRAGMPLANLQPAATSIFKRWREHGLPFSPSIAVYEEDGPPAPAGSPFSALKPRHLTQVLTQDDQEYTYNNVLSEASRAPAAYPTHGKVRPVLRRDRSGGWTYACVYPTVGEYRRVPGLTDEAVRSYLRLDGASRVSYVPRDKGDYPPVLYGQNASSPPFEVARFPLLSSSNLPTVVAAVLSHHRSPSDPPDPPFASLSLLPPPSSRPLHRETLSQLGVVKSPAVPPLLDAIVTSRSFQVRGLVERWLTTPPPTRGRIRSALEKVSRPGGVDVRPVSVDAVRAVSLLRRRQCNAAVFRDVRALLCAAGEILASDIGGDVMAVMRHETGTSLAAGEIRENATAIAQVIGGVIAEEGAPPELPPPADPGAVPDTFFARNESPWAGRVRRTGGEVEAAFDGAAEAKARLVEAAREGFGGEVVYDVFNNLVVSKKKPEDADSSSSSSSLYHPKDRFNKVMKTRWTNKRLDDAVAEYVAACEECERAVSDVLKSLAATITDMPRSLETIRCAGYVNHISVFALDHARLSISRGWYLASCEEGGGGEGGGLKGVWPYWMSKDVGAGNDVDLESMVLLTAPNMSGKSTLMRSTAAAALLTMCGMFSPTRQGSVIRPYNTVFFRGASSDVPSEDKSAFGKECEDVREMFLTCDENSLVFIDELGRGTSPIDGTALAAAVLEGMQARRMSGFFATHLHNVLDLDLRGGEGISRKRMGMRVGAGDEVDWTYRLEDGVCKDSLALVTARRFGLPEEIIERAAEFADTLGEGGVGGLGEGGTLKTHSNRTPSQWLEQISGKEAVSIQPGREPPPYLSGKSCAYVMEMGTEGGGSTMVYVGETDNLHGRIQKHRARSDFGLDWEGARVSVVAVPEGKSEARRFESVLIQKLSGLGVSLVSDRDGLNRHFGNFEEE</sequence>
<proteinExistence type="predicted"/>
<evidence type="ECO:0000256" key="2">
    <source>
        <dbReference type="ARBA" id="ARBA00022763"/>
    </source>
</evidence>
<dbReference type="PANTHER" id="PTHR48448:SF1">
    <property type="entry name" value="MUTL PROTEIN ISOFORM 1"/>
    <property type="match status" value="1"/>
</dbReference>
<dbReference type="PANTHER" id="PTHR48448">
    <property type="entry name" value="MUTL PROTEIN ISOFORM 1"/>
    <property type="match status" value="1"/>
</dbReference>
<dbReference type="Proteomes" id="UP001165060">
    <property type="component" value="Unassembled WGS sequence"/>
</dbReference>
<feature type="domain" description="DNA mismatch repair proteins mutS family" evidence="6">
    <location>
        <begin position="708"/>
        <end position="897"/>
    </location>
</feature>
<evidence type="ECO:0000256" key="1">
    <source>
        <dbReference type="ARBA" id="ARBA00022741"/>
    </source>
</evidence>
<dbReference type="InterPro" id="IPR000432">
    <property type="entry name" value="DNA_mismatch_repair_MutS_C"/>
</dbReference>
<evidence type="ECO:0000313" key="7">
    <source>
        <dbReference type="EMBL" id="GMI20617.1"/>
    </source>
</evidence>
<feature type="region of interest" description="Disordered" evidence="5">
    <location>
        <begin position="325"/>
        <end position="344"/>
    </location>
</feature>